<organism evidence="2 3">
    <name type="scientific">Microbacterium invictum</name>
    <dbReference type="NCBI Taxonomy" id="515415"/>
    <lineage>
        <taxon>Bacteria</taxon>
        <taxon>Bacillati</taxon>
        <taxon>Actinomycetota</taxon>
        <taxon>Actinomycetes</taxon>
        <taxon>Micrococcales</taxon>
        <taxon>Microbacteriaceae</taxon>
        <taxon>Microbacterium</taxon>
    </lineage>
</organism>
<dbReference type="Pfam" id="PF00583">
    <property type="entry name" value="Acetyltransf_1"/>
    <property type="match status" value="1"/>
</dbReference>
<evidence type="ECO:0000313" key="2">
    <source>
        <dbReference type="EMBL" id="MBB4139455.1"/>
    </source>
</evidence>
<sequence length="194" mass="21225">MSEIRIREASPSRFADIEHSLTGGGDGASCMCQWWTLTNAEWNDTDADQRRELLRDEVDAGPPPGLIAYVDGEAAGWVRVAPRTAQGRIPRMRIIKGSNEPLDDDSVWAVTCFVVRREYRRQGLNAALLTAAVDFARQHGARVVEGYPFDLAVKKSSANSLFHGTLSTFVDAGFSEVARTAPHQPIVALALAET</sequence>
<dbReference type="EMBL" id="JACIFH010000001">
    <property type="protein sequence ID" value="MBB4139455.1"/>
    <property type="molecule type" value="Genomic_DNA"/>
</dbReference>
<dbReference type="Proteomes" id="UP000549113">
    <property type="component" value="Unassembled WGS sequence"/>
</dbReference>
<comment type="caution">
    <text evidence="2">The sequence shown here is derived from an EMBL/GenBank/DDBJ whole genome shotgun (WGS) entry which is preliminary data.</text>
</comment>
<dbReference type="InterPro" id="IPR000182">
    <property type="entry name" value="GNAT_dom"/>
</dbReference>
<feature type="domain" description="N-acetyltransferase" evidence="1">
    <location>
        <begin position="4"/>
        <end position="194"/>
    </location>
</feature>
<dbReference type="AlphaFoldDB" id="A0AA40SNP7"/>
<evidence type="ECO:0000313" key="3">
    <source>
        <dbReference type="Proteomes" id="UP000549113"/>
    </source>
</evidence>
<evidence type="ECO:0000259" key="1">
    <source>
        <dbReference type="PROSITE" id="PS51186"/>
    </source>
</evidence>
<dbReference type="CDD" id="cd04301">
    <property type="entry name" value="NAT_SF"/>
    <property type="match status" value="1"/>
</dbReference>
<accession>A0AA40SNP7</accession>
<protein>
    <submittedName>
        <fullName evidence="2">GNAT superfamily N-acetyltransferase</fullName>
    </submittedName>
</protein>
<dbReference type="RefSeq" id="WP_183499120.1">
    <property type="nucleotide sequence ID" value="NZ_BAABCO010000001.1"/>
</dbReference>
<reference evidence="2 3" key="1">
    <citation type="submission" date="2020-08" db="EMBL/GenBank/DDBJ databases">
        <title>Sequencing the genomes of 1000 actinobacteria strains.</title>
        <authorList>
            <person name="Klenk H.-P."/>
        </authorList>
    </citation>
    <scope>NUCLEOTIDE SEQUENCE [LARGE SCALE GENOMIC DNA]</scope>
    <source>
        <strain evidence="2 3">DSM 19600</strain>
    </source>
</reference>
<name>A0AA40SNP7_9MICO</name>
<keyword evidence="3" id="KW-1185">Reference proteome</keyword>
<gene>
    <name evidence="2" type="ORF">BKA10_001249</name>
</gene>
<dbReference type="SUPFAM" id="SSF55729">
    <property type="entry name" value="Acyl-CoA N-acyltransferases (Nat)"/>
    <property type="match status" value="1"/>
</dbReference>
<dbReference type="Gene3D" id="3.40.630.30">
    <property type="match status" value="1"/>
</dbReference>
<dbReference type="InterPro" id="IPR016181">
    <property type="entry name" value="Acyl_CoA_acyltransferase"/>
</dbReference>
<dbReference type="PROSITE" id="PS51186">
    <property type="entry name" value="GNAT"/>
    <property type="match status" value="1"/>
</dbReference>
<proteinExistence type="predicted"/>
<dbReference type="GO" id="GO:0016747">
    <property type="term" value="F:acyltransferase activity, transferring groups other than amino-acyl groups"/>
    <property type="evidence" value="ECO:0007669"/>
    <property type="project" value="InterPro"/>
</dbReference>